<feature type="compositionally biased region" description="Basic and acidic residues" evidence="8">
    <location>
        <begin position="996"/>
        <end position="1006"/>
    </location>
</feature>
<feature type="compositionally biased region" description="Low complexity" evidence="8">
    <location>
        <begin position="464"/>
        <end position="473"/>
    </location>
</feature>
<gene>
    <name evidence="10" type="ORF">QCA50_002134</name>
</gene>
<dbReference type="InterPro" id="IPR000719">
    <property type="entry name" value="Prot_kinase_dom"/>
</dbReference>
<feature type="compositionally biased region" description="Low complexity" evidence="8">
    <location>
        <begin position="874"/>
        <end position="887"/>
    </location>
</feature>
<keyword evidence="4 7" id="KW-0547">Nucleotide-binding</keyword>
<evidence type="ECO:0000256" key="2">
    <source>
        <dbReference type="ARBA" id="ARBA00022527"/>
    </source>
</evidence>
<feature type="compositionally biased region" description="Low complexity" evidence="8">
    <location>
        <begin position="838"/>
        <end position="852"/>
    </location>
</feature>
<proteinExistence type="inferred from homology"/>
<dbReference type="InterPro" id="IPR011009">
    <property type="entry name" value="Kinase-like_dom_sf"/>
</dbReference>
<dbReference type="Pfam" id="PF00069">
    <property type="entry name" value="Pkinase"/>
    <property type="match status" value="1"/>
</dbReference>
<dbReference type="GO" id="GO:0000196">
    <property type="term" value="P:cell integrity MAPK cascade"/>
    <property type="evidence" value="ECO:0007669"/>
    <property type="project" value="UniProtKB-ARBA"/>
</dbReference>
<feature type="compositionally biased region" description="Low complexity" evidence="8">
    <location>
        <begin position="1115"/>
        <end position="1129"/>
    </location>
</feature>
<evidence type="ECO:0000256" key="5">
    <source>
        <dbReference type="ARBA" id="ARBA00022777"/>
    </source>
</evidence>
<feature type="compositionally biased region" description="Polar residues" evidence="8">
    <location>
        <begin position="287"/>
        <end position="324"/>
    </location>
</feature>
<keyword evidence="6 7" id="KW-0067">ATP-binding</keyword>
<comment type="similarity">
    <text evidence="1">Belongs to the protein kinase superfamily. STE Ser/Thr protein kinase family. MAP kinase kinase kinase subfamily.</text>
</comment>
<feature type="binding site" evidence="7">
    <location>
        <position position="1357"/>
    </location>
    <ligand>
        <name>ATP</name>
        <dbReference type="ChEBI" id="CHEBI:30616"/>
    </ligand>
</feature>
<dbReference type="SMART" id="SM00220">
    <property type="entry name" value="S_TKc"/>
    <property type="match status" value="1"/>
</dbReference>
<evidence type="ECO:0000313" key="10">
    <source>
        <dbReference type="EMBL" id="KAK7694946.1"/>
    </source>
</evidence>
<reference evidence="10 11" key="1">
    <citation type="submission" date="2022-09" db="EMBL/GenBank/DDBJ databases">
        <authorList>
            <person name="Palmer J.M."/>
        </authorList>
    </citation>
    <scope>NUCLEOTIDE SEQUENCE [LARGE SCALE GENOMIC DNA]</scope>
    <source>
        <strain evidence="10 11">DSM 7382</strain>
    </source>
</reference>
<dbReference type="PROSITE" id="PS00108">
    <property type="entry name" value="PROTEIN_KINASE_ST"/>
    <property type="match status" value="1"/>
</dbReference>
<dbReference type="Gene3D" id="1.10.510.10">
    <property type="entry name" value="Transferase(Phosphotransferase) domain 1"/>
    <property type="match status" value="1"/>
</dbReference>
<feature type="compositionally biased region" description="Low complexity" evidence="8">
    <location>
        <begin position="270"/>
        <end position="279"/>
    </location>
</feature>
<accession>A0AAW0GQF8</accession>
<feature type="region of interest" description="Disordered" evidence="8">
    <location>
        <begin position="1232"/>
        <end position="1253"/>
    </location>
</feature>
<comment type="caution">
    <text evidence="10">The sequence shown here is derived from an EMBL/GenBank/DDBJ whole genome shotgun (WGS) entry which is preliminary data.</text>
</comment>
<feature type="compositionally biased region" description="Basic and acidic residues" evidence="8">
    <location>
        <begin position="491"/>
        <end position="500"/>
    </location>
</feature>
<dbReference type="GO" id="GO:0004709">
    <property type="term" value="F:MAP kinase kinase kinase activity"/>
    <property type="evidence" value="ECO:0007669"/>
    <property type="project" value="UniProtKB-ARBA"/>
</dbReference>
<dbReference type="PROSITE" id="PS00107">
    <property type="entry name" value="PROTEIN_KINASE_ATP"/>
    <property type="match status" value="1"/>
</dbReference>
<evidence type="ECO:0000256" key="3">
    <source>
        <dbReference type="ARBA" id="ARBA00022679"/>
    </source>
</evidence>
<feature type="compositionally biased region" description="Pro residues" evidence="8">
    <location>
        <begin position="967"/>
        <end position="984"/>
    </location>
</feature>
<feature type="compositionally biased region" description="Low complexity" evidence="8">
    <location>
        <begin position="111"/>
        <end position="120"/>
    </location>
</feature>
<dbReference type="FunFam" id="1.10.510.10:FF:000182">
    <property type="entry name" value="MAP kinase kinase kinase mkh1"/>
    <property type="match status" value="1"/>
</dbReference>
<feature type="compositionally biased region" description="Low complexity" evidence="8">
    <location>
        <begin position="575"/>
        <end position="589"/>
    </location>
</feature>
<evidence type="ECO:0000256" key="7">
    <source>
        <dbReference type="PROSITE-ProRule" id="PRU10141"/>
    </source>
</evidence>
<keyword evidence="2" id="KW-0723">Serine/threonine-protein kinase</keyword>
<dbReference type="FunFam" id="3.30.200.20:FF:000387">
    <property type="entry name" value="Serine/threonine-protein kinase STE11"/>
    <property type="match status" value="1"/>
</dbReference>
<feature type="region of interest" description="Disordered" evidence="8">
    <location>
        <begin position="422"/>
        <end position="1009"/>
    </location>
</feature>
<feature type="compositionally biased region" description="Polar residues" evidence="8">
    <location>
        <begin position="1065"/>
        <end position="1078"/>
    </location>
</feature>
<feature type="region of interest" description="Disordered" evidence="8">
    <location>
        <begin position="1050"/>
        <end position="1078"/>
    </location>
</feature>
<feature type="compositionally biased region" description="Basic residues" evidence="8">
    <location>
        <begin position="452"/>
        <end position="463"/>
    </location>
</feature>
<evidence type="ECO:0000256" key="1">
    <source>
        <dbReference type="ARBA" id="ARBA00006529"/>
    </source>
</evidence>
<feature type="region of interest" description="Disordered" evidence="8">
    <location>
        <begin position="1095"/>
        <end position="1168"/>
    </location>
</feature>
<keyword evidence="3" id="KW-0808">Transferase</keyword>
<feature type="domain" description="Protein kinase" evidence="9">
    <location>
        <begin position="1328"/>
        <end position="1595"/>
    </location>
</feature>
<dbReference type="InterPro" id="IPR008271">
    <property type="entry name" value="Ser/Thr_kinase_AS"/>
</dbReference>
<feature type="compositionally biased region" description="Polar residues" evidence="8">
    <location>
        <begin position="663"/>
        <end position="683"/>
    </location>
</feature>
<dbReference type="EMBL" id="JASBNA010000002">
    <property type="protein sequence ID" value="KAK7694946.1"/>
    <property type="molecule type" value="Genomic_DNA"/>
</dbReference>
<organism evidence="10 11">
    <name type="scientific">Cerrena zonata</name>
    <dbReference type="NCBI Taxonomy" id="2478898"/>
    <lineage>
        <taxon>Eukaryota</taxon>
        <taxon>Fungi</taxon>
        <taxon>Dikarya</taxon>
        <taxon>Basidiomycota</taxon>
        <taxon>Agaricomycotina</taxon>
        <taxon>Agaricomycetes</taxon>
        <taxon>Polyporales</taxon>
        <taxon>Cerrenaceae</taxon>
        <taxon>Cerrena</taxon>
    </lineage>
</organism>
<dbReference type="InterPro" id="IPR017441">
    <property type="entry name" value="Protein_kinase_ATP_BS"/>
</dbReference>
<feature type="compositionally biased region" description="Basic and acidic residues" evidence="8">
    <location>
        <begin position="593"/>
        <end position="644"/>
    </location>
</feature>
<dbReference type="GO" id="GO:0005524">
    <property type="term" value="F:ATP binding"/>
    <property type="evidence" value="ECO:0007669"/>
    <property type="project" value="UniProtKB-UniRule"/>
</dbReference>
<dbReference type="Proteomes" id="UP001385951">
    <property type="component" value="Unassembled WGS sequence"/>
</dbReference>
<protein>
    <recommendedName>
        <fullName evidence="9">Protein kinase domain-containing protein</fullName>
    </recommendedName>
</protein>
<evidence type="ECO:0000256" key="8">
    <source>
        <dbReference type="SAM" id="MobiDB-lite"/>
    </source>
</evidence>
<dbReference type="SUPFAM" id="SSF56112">
    <property type="entry name" value="Protein kinase-like (PK-like)"/>
    <property type="match status" value="1"/>
</dbReference>
<keyword evidence="11" id="KW-1185">Reference proteome</keyword>
<feature type="compositionally biased region" description="Polar residues" evidence="8">
    <location>
        <begin position="561"/>
        <end position="572"/>
    </location>
</feature>
<feature type="compositionally biased region" description="Polar residues" evidence="8">
    <location>
        <begin position="1140"/>
        <end position="1149"/>
    </location>
</feature>
<dbReference type="PANTHER" id="PTHR11584">
    <property type="entry name" value="SERINE/THREONINE PROTEIN KINASE"/>
    <property type="match status" value="1"/>
</dbReference>
<dbReference type="PANTHER" id="PTHR11584:SF369">
    <property type="entry name" value="MITOGEN-ACTIVATED PROTEIN KINASE KINASE KINASE 19-RELATED"/>
    <property type="match status" value="1"/>
</dbReference>
<sequence length="1607" mass="176628">MVVTAPRYVSRARSHWDVTCPGKEGDRRGQTNTARSFVLVHTEVLHPSLLSVFAGNTADPLPSSSSSCPVLLLPAHRPHPLADTREPPRALRRALYRPAVPCFLFKLSPSSPDRSLSLHSYPHMMTDDTRANGPRGPRKATRPRILLVSNPSNSSSDEDKASSYTYSNQPPHPGPSQPYGLEHSLPPTNRVQPPPLTTKDLPEHRPYYPSSRSNPSNPALSSPSSTSSHVLESTPPPSTPGQSQPSVDLMSEGTLRPEHATLIAHERSDSLPSHPSRSSPSDRPKPQTSHSHPNHIHQLSSRPATSPTLSTPDSFSTAGSSQPRSLPKPSINILVTSDSDSLIRVDITGFRDAAFIRERIFSKLQIYDEDQARHSIYRTEVGQFAIGEALGDEQLYELCRDHGDTTGSVKLLVSPSHARVHEPTVEPTVTSPVANTIIPPVLPQHDHYAPLKPKRRPNSRSRRGSFSSAASERYQADREVNTGYEASVSDDLDHDRDTRRPAIRPLPPGPSQRPRSPRRPPSPSNRVFSPDRAQVHSPEMLSARSDRTPRNALPTPPALSHSPQSSRFQDTSAYPPWGTPTETTPERGPYSAEKSEVWKAFHEREMVQKDKEDRRRNKEHSIRRENGLRRPKGHHDTTDSRREAWTIVPHNVPTSDYAKERSPATTRQSPSTRGHGSPQQYSLSIPPKPLMDPPAPPVENRPSRGSNKQRNVVPPGWAMAYKPGGSGKHDKTPVTSPSNKMDRLLAKSMGNLHEAFKTAGTSQIPPSLQPGRSRPTPPQLPLSRPNTSGSMVSNGPSGHSVGEATSPSYREPTSFTEINTSSRGGTQSPITAYHQSRQANTSQYSASSSNGSGYLGTATQDPYPRPRSALGNDQQQPQPQQQSSGSPYRARHLQSPSGPDFPSDSNPARSSPLPPPHYYPASMTHLEDGCHTLPPNYTSRPPVHSHSHSDGPSTIVDHCAPPTHQVPHPPPGIRALPIPVPTAPRSPIVPVGSSLDSRDTRDRDPDQFPIQRTLSSLPVREDDVEPAHTLGRDDHARYMNALAAGSSTMIPIKNRTPTPPRQQGPELSSSVPNNSSAMESATILTGDSSTLLGYRDFNDGDSDGDEGTIWLRPPTRSTTTQTSWGSQSTANGRPVLAPISTDNSPSVGNTALPGTAPNLPAPPNYIPDVSRVHRRQPTVPTNGKRAQDQRTSRFDNNFDYTWAPRPPVEEVVERIHEYFPEHDVDKPVIEAASGGASPTSAETPTLIPLSSKRSGHKKSIRYVAAEHKRRTDRTSRMEPANVQNQLRKRNTKVWGVRAEEVTSDGAKDDYPAVESSPGGVSAKPIFRWVRGELIGKGTYGKVYLALNANTGEMIAVKQVEIPRTDSDINDARQSSVVEALKLESETLKDLDHPNIVQYLGFEETPAFLSIFLEYVPGGSIASCLRKHGKFDEEVTKSFTGQILSGLEYLHSKGILHRDLKADNILVETSGVCKISDFGISKRTEDINMADIHTSMQGTVFWMAPEVINSKKGGYNSKIDIWSVGCVVFEMWTGQRPWMGHEAFAVLLQLYQTRQGPALPENFELVPLADDFRKKCFAMDPDERPSASELQRHPYLELQPDWTFNGFK</sequence>
<feature type="region of interest" description="Disordered" evidence="8">
    <location>
        <begin position="111"/>
        <end position="249"/>
    </location>
</feature>
<evidence type="ECO:0000256" key="6">
    <source>
        <dbReference type="ARBA" id="ARBA00022840"/>
    </source>
</evidence>
<evidence type="ECO:0000259" key="9">
    <source>
        <dbReference type="PROSITE" id="PS50011"/>
    </source>
</evidence>
<feature type="region of interest" description="Disordered" evidence="8">
    <location>
        <begin position="265"/>
        <end position="332"/>
    </location>
</feature>
<evidence type="ECO:0000313" key="11">
    <source>
        <dbReference type="Proteomes" id="UP001385951"/>
    </source>
</evidence>
<keyword evidence="5" id="KW-0418">Kinase</keyword>
<feature type="compositionally biased region" description="Low complexity" evidence="8">
    <location>
        <begin position="207"/>
        <end position="233"/>
    </location>
</feature>
<evidence type="ECO:0000256" key="4">
    <source>
        <dbReference type="ARBA" id="ARBA00022741"/>
    </source>
</evidence>
<dbReference type="PROSITE" id="PS50011">
    <property type="entry name" value="PROTEIN_KINASE_DOM"/>
    <property type="match status" value="1"/>
</dbReference>
<name>A0AAW0GQF8_9APHY</name>
<feature type="compositionally biased region" description="Pro residues" evidence="8">
    <location>
        <begin position="686"/>
        <end position="699"/>
    </location>
</feature>
<feature type="compositionally biased region" description="Polar residues" evidence="8">
    <location>
        <begin position="784"/>
        <end position="837"/>
    </location>
</feature>